<evidence type="ECO:0000256" key="3">
    <source>
        <dbReference type="ARBA" id="ARBA00022989"/>
    </source>
</evidence>
<feature type="domain" description="Major facilitator superfamily (MFS) profile" evidence="6">
    <location>
        <begin position="45"/>
        <end position="480"/>
    </location>
</feature>
<name>A0A6A6PHD5_9PEZI</name>
<proteinExistence type="predicted"/>
<feature type="transmembrane region" description="Helical" evidence="5">
    <location>
        <begin position="277"/>
        <end position="296"/>
    </location>
</feature>
<dbReference type="GeneID" id="54472698"/>
<feature type="transmembrane region" description="Helical" evidence="5">
    <location>
        <begin position="43"/>
        <end position="63"/>
    </location>
</feature>
<comment type="subcellular location">
    <subcellularLocation>
        <location evidence="1">Membrane</location>
        <topology evidence="1">Multi-pass membrane protein</topology>
    </subcellularLocation>
</comment>
<evidence type="ECO:0000259" key="6">
    <source>
        <dbReference type="PROSITE" id="PS50850"/>
    </source>
</evidence>
<sequence length="509" mass="56515">MGSTPFTSSPTPLPSASKEEAAAHLVPTNPSVLGFAFPSWKKWAILTSVFIVQLSMNFNAAIYSTAIPGLTTQFGITENLAEIGQMVFLITYAFGCELWAPWSEELGRKWVMQGSLALVNVWQVPCALAPNFGTLVAFRALGGLSSAGGSVTLGMVADMWRADEQQYAVAFVVLSSVAGSVIAPVAGGYIGTYLSWHWVFWISLIFGVVAQTIHLFVPETRSSVMLDHYAQRLRKTGEDPTAYGPNEIRGSFWQRISWKESCTLMWRPYKMLYSEPIVGFLSLLSGFSDALIFTGLDSYGLVMAKWNFTRIQVGLSFIPLLLGYLIAYVSFMVVYWRDRRVMRAGKPYPPERRLWWLLFTVLLEPIGLFIYGWASLGPPQFPWWVPQICAALIGIANFAIYMATVDYMIAAYGEYSASATGGNGFCRDFLAGIAAVYARRMFTQIDPGTKWTLPIPSFILCGVGILLCIPVYIFYFKGAWFRERSPFAKELENERAMAEQEGSLPAGGE</sequence>
<dbReference type="FunFam" id="1.20.1250.20:FF:000088">
    <property type="entry name" value="MFS multidrug transporter, putative"/>
    <property type="match status" value="1"/>
</dbReference>
<evidence type="ECO:0000313" key="7">
    <source>
        <dbReference type="EMBL" id="KAF2479196.1"/>
    </source>
</evidence>
<dbReference type="Pfam" id="PF07690">
    <property type="entry name" value="MFS_1"/>
    <property type="match status" value="1"/>
</dbReference>
<gene>
    <name evidence="7" type="ORF">BDY17DRAFT_257534</name>
</gene>
<evidence type="ECO:0000313" key="8">
    <source>
        <dbReference type="Proteomes" id="UP000799767"/>
    </source>
</evidence>
<evidence type="ECO:0000256" key="4">
    <source>
        <dbReference type="ARBA" id="ARBA00023136"/>
    </source>
</evidence>
<dbReference type="InterPro" id="IPR020846">
    <property type="entry name" value="MFS_dom"/>
</dbReference>
<dbReference type="InterPro" id="IPR011701">
    <property type="entry name" value="MFS"/>
</dbReference>
<dbReference type="PANTHER" id="PTHR23502:SF3">
    <property type="entry name" value="MAJOR FACILITATOR SUPERFAMILY (MFS) PROFILE DOMAIN-CONTAINING PROTEIN-RELATED"/>
    <property type="match status" value="1"/>
</dbReference>
<dbReference type="AlphaFoldDB" id="A0A6A6PHD5"/>
<dbReference type="PANTHER" id="PTHR23502">
    <property type="entry name" value="MAJOR FACILITATOR SUPERFAMILY"/>
    <property type="match status" value="1"/>
</dbReference>
<feature type="transmembrane region" description="Helical" evidence="5">
    <location>
        <begin position="83"/>
        <end position="102"/>
    </location>
</feature>
<reference evidence="7" key="1">
    <citation type="journal article" date="2020" name="Stud. Mycol.">
        <title>101 Dothideomycetes genomes: a test case for predicting lifestyles and emergence of pathogens.</title>
        <authorList>
            <person name="Haridas S."/>
            <person name="Albert R."/>
            <person name="Binder M."/>
            <person name="Bloem J."/>
            <person name="Labutti K."/>
            <person name="Salamov A."/>
            <person name="Andreopoulos B."/>
            <person name="Baker S."/>
            <person name="Barry K."/>
            <person name="Bills G."/>
            <person name="Bluhm B."/>
            <person name="Cannon C."/>
            <person name="Castanera R."/>
            <person name="Culley D."/>
            <person name="Daum C."/>
            <person name="Ezra D."/>
            <person name="Gonzalez J."/>
            <person name="Henrissat B."/>
            <person name="Kuo A."/>
            <person name="Liang C."/>
            <person name="Lipzen A."/>
            <person name="Lutzoni F."/>
            <person name="Magnuson J."/>
            <person name="Mondo S."/>
            <person name="Nolan M."/>
            <person name="Ohm R."/>
            <person name="Pangilinan J."/>
            <person name="Park H.-J."/>
            <person name="Ramirez L."/>
            <person name="Alfaro M."/>
            <person name="Sun H."/>
            <person name="Tritt A."/>
            <person name="Yoshinaga Y."/>
            <person name="Zwiers L.-H."/>
            <person name="Turgeon B."/>
            <person name="Goodwin S."/>
            <person name="Spatafora J."/>
            <person name="Crous P."/>
            <person name="Grigoriev I."/>
        </authorList>
    </citation>
    <scope>NUCLEOTIDE SEQUENCE</scope>
    <source>
        <strain evidence="7">CBS 113389</strain>
    </source>
</reference>
<organism evidence="7 8">
    <name type="scientific">Neohortaea acidophila</name>
    <dbReference type="NCBI Taxonomy" id="245834"/>
    <lineage>
        <taxon>Eukaryota</taxon>
        <taxon>Fungi</taxon>
        <taxon>Dikarya</taxon>
        <taxon>Ascomycota</taxon>
        <taxon>Pezizomycotina</taxon>
        <taxon>Dothideomycetes</taxon>
        <taxon>Dothideomycetidae</taxon>
        <taxon>Mycosphaerellales</taxon>
        <taxon>Teratosphaeriaceae</taxon>
        <taxon>Neohortaea</taxon>
    </lineage>
</organism>
<keyword evidence="8" id="KW-1185">Reference proteome</keyword>
<dbReference type="SUPFAM" id="SSF103473">
    <property type="entry name" value="MFS general substrate transporter"/>
    <property type="match status" value="1"/>
</dbReference>
<feature type="transmembrane region" description="Helical" evidence="5">
    <location>
        <begin position="457"/>
        <end position="476"/>
    </location>
</feature>
<dbReference type="GO" id="GO:0005886">
    <property type="term" value="C:plasma membrane"/>
    <property type="evidence" value="ECO:0007669"/>
    <property type="project" value="TreeGrafter"/>
</dbReference>
<dbReference type="PROSITE" id="PS50850">
    <property type="entry name" value="MFS"/>
    <property type="match status" value="1"/>
</dbReference>
<feature type="transmembrane region" description="Helical" evidence="5">
    <location>
        <begin position="167"/>
        <end position="190"/>
    </location>
</feature>
<evidence type="ECO:0000256" key="5">
    <source>
        <dbReference type="SAM" id="Phobius"/>
    </source>
</evidence>
<evidence type="ECO:0000256" key="2">
    <source>
        <dbReference type="ARBA" id="ARBA00022692"/>
    </source>
</evidence>
<dbReference type="Proteomes" id="UP000799767">
    <property type="component" value="Unassembled WGS sequence"/>
</dbReference>
<protein>
    <submittedName>
        <fullName evidence="7">Major facilitator superfamily domain-containing protein</fullName>
    </submittedName>
</protein>
<dbReference type="OrthoDB" id="5376138at2759"/>
<dbReference type="RefSeq" id="XP_033585766.1">
    <property type="nucleotide sequence ID" value="XM_033731696.1"/>
</dbReference>
<accession>A0A6A6PHD5</accession>
<keyword evidence="3 5" id="KW-1133">Transmembrane helix</keyword>
<feature type="transmembrane region" description="Helical" evidence="5">
    <location>
        <begin position="381"/>
        <end position="403"/>
    </location>
</feature>
<dbReference type="InterPro" id="IPR036259">
    <property type="entry name" value="MFS_trans_sf"/>
</dbReference>
<dbReference type="Gene3D" id="1.20.1250.20">
    <property type="entry name" value="MFS general substrate transporter like domains"/>
    <property type="match status" value="1"/>
</dbReference>
<feature type="transmembrane region" description="Helical" evidence="5">
    <location>
        <begin position="316"/>
        <end position="336"/>
    </location>
</feature>
<keyword evidence="4 5" id="KW-0472">Membrane</keyword>
<feature type="transmembrane region" description="Helical" evidence="5">
    <location>
        <begin position="356"/>
        <end position="375"/>
    </location>
</feature>
<evidence type="ECO:0000256" key="1">
    <source>
        <dbReference type="ARBA" id="ARBA00004141"/>
    </source>
</evidence>
<feature type="transmembrane region" description="Helical" evidence="5">
    <location>
        <begin position="415"/>
        <end position="437"/>
    </location>
</feature>
<dbReference type="GO" id="GO:0022857">
    <property type="term" value="F:transmembrane transporter activity"/>
    <property type="evidence" value="ECO:0007669"/>
    <property type="project" value="InterPro"/>
</dbReference>
<dbReference type="EMBL" id="MU001642">
    <property type="protein sequence ID" value="KAF2479196.1"/>
    <property type="molecule type" value="Genomic_DNA"/>
</dbReference>
<keyword evidence="2 5" id="KW-0812">Transmembrane</keyword>
<feature type="transmembrane region" description="Helical" evidence="5">
    <location>
        <begin position="196"/>
        <end position="217"/>
    </location>
</feature>